<dbReference type="Gene3D" id="3.40.30.10">
    <property type="entry name" value="Glutaredoxin"/>
    <property type="match status" value="1"/>
</dbReference>
<dbReference type="InterPro" id="IPR050553">
    <property type="entry name" value="Thioredoxin_ResA/DsbE_sf"/>
</dbReference>
<feature type="domain" description="Thioredoxin" evidence="7">
    <location>
        <begin position="264"/>
        <end position="415"/>
    </location>
</feature>
<dbReference type="PANTHER" id="PTHR42852:SF13">
    <property type="entry name" value="PROTEIN DIPZ"/>
    <property type="match status" value="1"/>
</dbReference>
<keyword evidence="2" id="KW-1003">Cell membrane</keyword>
<sequence length="580" mass="62761">MLLLILFSLLSGIVTVLSPCVLPVLPIVLSSSAASGKRRPLGVITGLIISFSIFTLAISQIVRLLGLSAQTLRIIAVSVIGLLGLSMIVPKFNLWVERALSFIPRMANNEPKQGSGFWPGFLTGVSLGLVWAPCAGPILASVTALAATQEISFASVLVVIAYAVGAGIPLLAIAYGGRSLIKKVPALSNNLGRVQQVFGVVMILTAFLIAVNVDVLVTAWLTDRLPGLSSSLSNFESSQAVSEQLIELNGAGNSSYFVNGGQPQDTGDALPDYGPAPELAGLGNWFNSEPLTLQELRGKVVMVDFWTYSCVNCVRTLPYMVDWNAKYADEGLVIIGVHTPEFAFEQDANNVRQAIERFGILYPVAQDNDYGTWQAFNNHYWPAKYLIDAQGRIRYVHFGEGDYDVTELAIQQLLAETGVDAQQTLSAPSDTEFLAGQTPETYIGFGRQSGFSSPESLVRNDIGTYSIPADLPEHHFAVSGQWTFYQEYAQPEEAGAQLELFFYAKDVYLVMDTPAPGTVNVEILSPSQPNQSEDVDAQGNITVDSARLYHLASFDSATQGRLRLTFQQAGIQTFAFTFGS</sequence>
<accession>A0A347ZV05</accession>
<dbReference type="InterPro" id="IPR041017">
    <property type="entry name" value="Thioredoxin_10"/>
</dbReference>
<dbReference type="InterPro" id="IPR013740">
    <property type="entry name" value="Redoxin"/>
</dbReference>
<dbReference type="InterPro" id="IPR036249">
    <property type="entry name" value="Thioredoxin-like_sf"/>
</dbReference>
<evidence type="ECO:0000313" key="9">
    <source>
        <dbReference type="Proteomes" id="UP000256388"/>
    </source>
</evidence>
<dbReference type="EMBL" id="QUMS01000001">
    <property type="protein sequence ID" value="REG10278.1"/>
    <property type="molecule type" value="Genomic_DNA"/>
</dbReference>
<keyword evidence="3 6" id="KW-0812">Transmembrane</keyword>
<reference evidence="8 9" key="1">
    <citation type="submission" date="2018-08" db="EMBL/GenBank/DDBJ databases">
        <title>Genomic Encyclopedia of Type Strains, Phase IV (KMG-IV): sequencing the most valuable type-strain genomes for metagenomic binning, comparative biology and taxonomic classification.</title>
        <authorList>
            <person name="Goeker M."/>
        </authorList>
    </citation>
    <scope>NUCLEOTIDE SEQUENCE [LARGE SCALE GENOMIC DNA]</scope>
    <source>
        <strain evidence="8 9">DSM 23923</strain>
    </source>
</reference>
<organism evidence="8 9">
    <name type="scientific">Pelolinea submarina</name>
    <dbReference type="NCBI Taxonomy" id="913107"/>
    <lineage>
        <taxon>Bacteria</taxon>
        <taxon>Bacillati</taxon>
        <taxon>Chloroflexota</taxon>
        <taxon>Anaerolineae</taxon>
        <taxon>Anaerolineales</taxon>
        <taxon>Anaerolineaceae</taxon>
        <taxon>Pelolinea</taxon>
    </lineage>
</organism>
<dbReference type="InterPro" id="IPR003834">
    <property type="entry name" value="Cyt_c_assmbl_TM_dom"/>
</dbReference>
<evidence type="ECO:0000256" key="6">
    <source>
        <dbReference type="SAM" id="Phobius"/>
    </source>
</evidence>
<dbReference type="Gene3D" id="2.60.120.260">
    <property type="entry name" value="Galactose-binding domain-like"/>
    <property type="match status" value="1"/>
</dbReference>
<dbReference type="GO" id="GO:0017004">
    <property type="term" value="P:cytochrome complex assembly"/>
    <property type="evidence" value="ECO:0007669"/>
    <property type="project" value="InterPro"/>
</dbReference>
<evidence type="ECO:0000313" key="8">
    <source>
        <dbReference type="EMBL" id="REG10278.1"/>
    </source>
</evidence>
<dbReference type="SUPFAM" id="SSF52833">
    <property type="entry name" value="Thioredoxin-like"/>
    <property type="match status" value="1"/>
</dbReference>
<dbReference type="GO" id="GO:0016491">
    <property type="term" value="F:oxidoreductase activity"/>
    <property type="evidence" value="ECO:0007669"/>
    <property type="project" value="InterPro"/>
</dbReference>
<feature type="transmembrane region" description="Helical" evidence="6">
    <location>
        <begin position="74"/>
        <end position="96"/>
    </location>
</feature>
<feature type="transmembrane region" description="Helical" evidence="6">
    <location>
        <begin position="151"/>
        <end position="176"/>
    </location>
</feature>
<comment type="subcellular location">
    <subcellularLocation>
        <location evidence="1">Cell membrane</location>
        <topology evidence="1">Multi-pass membrane protein</topology>
    </subcellularLocation>
</comment>
<feature type="transmembrane region" description="Helical" evidence="6">
    <location>
        <begin position="197"/>
        <end position="221"/>
    </location>
</feature>
<gene>
    <name evidence="8" type="ORF">DFR64_0132</name>
</gene>
<dbReference type="AlphaFoldDB" id="A0A347ZV05"/>
<dbReference type="InterPro" id="IPR013766">
    <property type="entry name" value="Thioredoxin_domain"/>
</dbReference>
<dbReference type="Pfam" id="PF17991">
    <property type="entry name" value="Thioredoxin_10"/>
    <property type="match status" value="1"/>
</dbReference>
<evidence type="ECO:0000259" key="7">
    <source>
        <dbReference type="PROSITE" id="PS51352"/>
    </source>
</evidence>
<comment type="caution">
    <text evidence="8">The sequence shown here is derived from an EMBL/GenBank/DDBJ whole genome shotgun (WGS) entry which is preliminary data.</text>
</comment>
<evidence type="ECO:0000256" key="1">
    <source>
        <dbReference type="ARBA" id="ARBA00004651"/>
    </source>
</evidence>
<dbReference type="Pfam" id="PF02683">
    <property type="entry name" value="DsbD_TM"/>
    <property type="match status" value="1"/>
</dbReference>
<keyword evidence="9" id="KW-1185">Reference proteome</keyword>
<dbReference type="RefSeq" id="WP_116223470.1">
    <property type="nucleotide sequence ID" value="NZ_AP018437.1"/>
</dbReference>
<feature type="transmembrane region" description="Helical" evidence="6">
    <location>
        <begin position="6"/>
        <end position="29"/>
    </location>
</feature>
<proteinExistence type="predicted"/>
<evidence type="ECO:0000256" key="5">
    <source>
        <dbReference type="ARBA" id="ARBA00023136"/>
    </source>
</evidence>
<dbReference type="OrthoDB" id="25753at2"/>
<keyword evidence="5 6" id="KW-0472">Membrane</keyword>
<protein>
    <submittedName>
        <fullName evidence="8">Cytochrome c biogenesis protein CcdA</fullName>
    </submittedName>
</protein>
<name>A0A347ZV05_9CHLR</name>
<dbReference type="CDD" id="cd03012">
    <property type="entry name" value="TlpA_like_DipZ_like"/>
    <property type="match status" value="1"/>
</dbReference>
<dbReference type="PROSITE" id="PS51352">
    <property type="entry name" value="THIOREDOXIN_2"/>
    <property type="match status" value="1"/>
</dbReference>
<dbReference type="Pfam" id="PF08534">
    <property type="entry name" value="Redoxin"/>
    <property type="match status" value="1"/>
</dbReference>
<keyword evidence="4 6" id="KW-1133">Transmembrane helix</keyword>
<evidence type="ECO:0000256" key="2">
    <source>
        <dbReference type="ARBA" id="ARBA00022475"/>
    </source>
</evidence>
<dbReference type="GO" id="GO:0005886">
    <property type="term" value="C:plasma membrane"/>
    <property type="evidence" value="ECO:0007669"/>
    <property type="project" value="UniProtKB-SubCell"/>
</dbReference>
<dbReference type="PANTHER" id="PTHR42852">
    <property type="entry name" value="THIOL:DISULFIDE INTERCHANGE PROTEIN DSBE"/>
    <property type="match status" value="1"/>
</dbReference>
<evidence type="ECO:0000256" key="4">
    <source>
        <dbReference type="ARBA" id="ARBA00022989"/>
    </source>
</evidence>
<dbReference type="Proteomes" id="UP000256388">
    <property type="component" value="Unassembled WGS sequence"/>
</dbReference>
<feature type="transmembrane region" description="Helical" evidence="6">
    <location>
        <begin position="41"/>
        <end position="62"/>
    </location>
</feature>
<evidence type="ECO:0000256" key="3">
    <source>
        <dbReference type="ARBA" id="ARBA00022692"/>
    </source>
</evidence>
<feature type="transmembrane region" description="Helical" evidence="6">
    <location>
        <begin position="117"/>
        <end position="139"/>
    </location>
</feature>